<evidence type="ECO:0000256" key="1">
    <source>
        <dbReference type="ARBA" id="ARBA00010928"/>
    </source>
</evidence>
<dbReference type="GO" id="GO:0016491">
    <property type="term" value="F:oxidoreductase activity"/>
    <property type="evidence" value="ECO:0007669"/>
    <property type="project" value="UniProtKB-KW"/>
</dbReference>
<dbReference type="GO" id="GO:0000166">
    <property type="term" value="F:nucleotide binding"/>
    <property type="evidence" value="ECO:0007669"/>
    <property type="project" value="InterPro"/>
</dbReference>
<sequence>MSKKLNVGVVGLGRIGQRHASNLLHRVPRARLFSVCSPAPAEVEWAQTTLEPEGVKVVSEFNEMIDLPGLEAVIIASPTHLHMEHTLAALQLGIHVLCEKPITTDLASLRNLIEVTQGAPHMKVMTGFMRRFDSDYQRAIQAIQSGSIGTPIVLRSQGAEKLDESSAYLDYLCHSGGIFVDAVIHDIDLTLALLGERLVPKALWATGVISHHHKIGVSGDVDNSIGVVEFWGGKVAYFYHSRTMAHGYDNCTEIVGTKGKISINLVPNRDRLQLSNSLGISQEAIPGWPDRYCESFVTELNEFTAVVLDKKEVPFKLESAYTGLQIALALQESLRTGNKISFDKNGTRLAVSQE</sequence>
<dbReference type="InterPro" id="IPR055170">
    <property type="entry name" value="GFO_IDH_MocA-like_dom"/>
</dbReference>
<dbReference type="PANTHER" id="PTHR42840">
    <property type="entry name" value="NAD(P)-BINDING ROSSMANN-FOLD SUPERFAMILY PROTEIN-RELATED"/>
    <property type="match status" value="1"/>
</dbReference>
<dbReference type="Pfam" id="PF01408">
    <property type="entry name" value="GFO_IDH_MocA"/>
    <property type="match status" value="1"/>
</dbReference>
<evidence type="ECO:0000313" key="5">
    <source>
        <dbReference type="EMBL" id="KAE8143802.1"/>
    </source>
</evidence>
<dbReference type="PANTHER" id="PTHR42840:SF3">
    <property type="entry name" value="BINDING ROSSMANN FOLD OXIDOREDUCTASE, PUTATIVE (AFU_ORTHOLOGUE AFUA_2G10240)-RELATED"/>
    <property type="match status" value="1"/>
</dbReference>
<dbReference type="Gene3D" id="3.30.360.10">
    <property type="entry name" value="Dihydrodipicolinate Reductase, domain 2"/>
    <property type="match status" value="1"/>
</dbReference>
<dbReference type="InterPro" id="IPR036291">
    <property type="entry name" value="NAD(P)-bd_dom_sf"/>
</dbReference>
<accession>A0A5N6TBX7</accession>
<keyword evidence="6" id="KW-1185">Reference proteome</keyword>
<evidence type="ECO:0000256" key="2">
    <source>
        <dbReference type="ARBA" id="ARBA00023002"/>
    </source>
</evidence>
<evidence type="ECO:0000313" key="6">
    <source>
        <dbReference type="Proteomes" id="UP000325672"/>
    </source>
</evidence>
<gene>
    <name evidence="5" type="ORF">BDV38DRAFT_289653</name>
</gene>
<feature type="domain" description="GFO/IDH/MocA-like oxidoreductase" evidence="4">
    <location>
        <begin position="136"/>
        <end position="261"/>
    </location>
</feature>
<dbReference type="OrthoDB" id="446809at2759"/>
<name>A0A5N6TBX7_ASPPS</name>
<reference evidence="5 6" key="1">
    <citation type="submission" date="2019-04" db="EMBL/GenBank/DDBJ databases">
        <title>Friends and foes A comparative genomics study of 23 Aspergillus species from section Flavi.</title>
        <authorList>
            <consortium name="DOE Joint Genome Institute"/>
            <person name="Kjaerbolling I."/>
            <person name="Vesth T."/>
            <person name="Frisvad J.C."/>
            <person name="Nybo J.L."/>
            <person name="Theobald S."/>
            <person name="Kildgaard S."/>
            <person name="Isbrandt T."/>
            <person name="Kuo A."/>
            <person name="Sato A."/>
            <person name="Lyhne E.K."/>
            <person name="Kogle M.E."/>
            <person name="Wiebenga A."/>
            <person name="Kun R.S."/>
            <person name="Lubbers R.J."/>
            <person name="Makela M.R."/>
            <person name="Barry K."/>
            <person name="Chovatia M."/>
            <person name="Clum A."/>
            <person name="Daum C."/>
            <person name="Haridas S."/>
            <person name="He G."/>
            <person name="LaButti K."/>
            <person name="Lipzen A."/>
            <person name="Mondo S."/>
            <person name="Riley R."/>
            <person name="Salamov A."/>
            <person name="Simmons B.A."/>
            <person name="Magnuson J.K."/>
            <person name="Henrissat B."/>
            <person name="Mortensen U.H."/>
            <person name="Larsen T.O."/>
            <person name="Devries R.P."/>
            <person name="Grigoriev I.V."/>
            <person name="Machida M."/>
            <person name="Baker S.E."/>
            <person name="Andersen M.R."/>
        </authorList>
    </citation>
    <scope>NUCLEOTIDE SEQUENCE [LARGE SCALE GENOMIC DNA]</scope>
    <source>
        <strain evidence="5 6">CBS 117625</strain>
    </source>
</reference>
<organism evidence="5 6">
    <name type="scientific">Aspergillus pseudotamarii</name>
    <dbReference type="NCBI Taxonomy" id="132259"/>
    <lineage>
        <taxon>Eukaryota</taxon>
        <taxon>Fungi</taxon>
        <taxon>Dikarya</taxon>
        <taxon>Ascomycota</taxon>
        <taxon>Pezizomycotina</taxon>
        <taxon>Eurotiomycetes</taxon>
        <taxon>Eurotiomycetidae</taxon>
        <taxon>Eurotiales</taxon>
        <taxon>Aspergillaceae</taxon>
        <taxon>Aspergillus</taxon>
        <taxon>Aspergillus subgen. Circumdati</taxon>
    </lineage>
</organism>
<evidence type="ECO:0000259" key="3">
    <source>
        <dbReference type="Pfam" id="PF01408"/>
    </source>
</evidence>
<dbReference type="InterPro" id="IPR000683">
    <property type="entry name" value="Gfo/Idh/MocA-like_OxRdtase_N"/>
</dbReference>
<dbReference type="EMBL" id="ML743551">
    <property type="protein sequence ID" value="KAE8143802.1"/>
    <property type="molecule type" value="Genomic_DNA"/>
</dbReference>
<dbReference type="Pfam" id="PF22725">
    <property type="entry name" value="GFO_IDH_MocA_C3"/>
    <property type="match status" value="1"/>
</dbReference>
<feature type="domain" description="Gfo/Idh/MocA-like oxidoreductase N-terminal" evidence="3">
    <location>
        <begin position="5"/>
        <end position="120"/>
    </location>
</feature>
<dbReference type="SUPFAM" id="SSF55347">
    <property type="entry name" value="Glyceraldehyde-3-phosphate dehydrogenase-like, C-terminal domain"/>
    <property type="match status" value="1"/>
</dbReference>
<dbReference type="GO" id="GO:0005737">
    <property type="term" value="C:cytoplasm"/>
    <property type="evidence" value="ECO:0007669"/>
    <property type="project" value="TreeGrafter"/>
</dbReference>
<proteinExistence type="inferred from homology"/>
<dbReference type="RefSeq" id="XP_031919865.1">
    <property type="nucleotide sequence ID" value="XM_032061300.1"/>
</dbReference>
<dbReference type="AlphaFoldDB" id="A0A5N6TBX7"/>
<evidence type="ECO:0008006" key="7">
    <source>
        <dbReference type="Google" id="ProtNLM"/>
    </source>
</evidence>
<keyword evidence="2" id="KW-0560">Oxidoreductase</keyword>
<dbReference type="Proteomes" id="UP000325672">
    <property type="component" value="Unassembled WGS sequence"/>
</dbReference>
<dbReference type="Gene3D" id="3.40.50.720">
    <property type="entry name" value="NAD(P)-binding Rossmann-like Domain"/>
    <property type="match status" value="1"/>
</dbReference>
<dbReference type="GO" id="GO:0006740">
    <property type="term" value="P:NADPH regeneration"/>
    <property type="evidence" value="ECO:0007669"/>
    <property type="project" value="TreeGrafter"/>
</dbReference>
<comment type="similarity">
    <text evidence="1">Belongs to the Gfo/Idh/MocA family.</text>
</comment>
<dbReference type="GeneID" id="43645510"/>
<evidence type="ECO:0000259" key="4">
    <source>
        <dbReference type="Pfam" id="PF22725"/>
    </source>
</evidence>
<dbReference type="SUPFAM" id="SSF51735">
    <property type="entry name" value="NAD(P)-binding Rossmann-fold domains"/>
    <property type="match status" value="1"/>
</dbReference>
<protein>
    <recommendedName>
        <fullName evidence="7">NAD-binding Rossmann fold oxidoreductase family protein</fullName>
    </recommendedName>
</protein>